<evidence type="ECO:0008006" key="3">
    <source>
        <dbReference type="Google" id="ProtNLM"/>
    </source>
</evidence>
<name>A0ABS2TC84_9ACTO</name>
<sequence>MSQLKALKRQAADAVREMRDWLVRDGHTPSEVEVLGRIDGPGVTFFVMRFRLDGDWLLGVAGGYVADTLTVTGHTLTAYEPVTDNVGEDATSLITAMDRALTAGSVADGRTVSERLTATLLVHERVDVSRLQGMLGGDIIDGALVLGTSTLRPGPAQDVTDSAERAYLWPQAVSQTKTHTASIIIDTAGGEERARIHTHLVASLLDENVAAVAANGTVYEPAFYRQVVDTTPEDSPAVLVLVHLGIATRRGRLYGFTEGLADVGKDEFLLSGSSPEELQRVLLELASHVLLTGAVIPDDTELTLSTGAKIHLSRQGEGAEAVLAGRL</sequence>
<gene>
    <name evidence="1" type="ORF">JVW63_00780</name>
</gene>
<dbReference type="RefSeq" id="WP_187995860.1">
    <property type="nucleotide sequence ID" value="NZ_JACEXG010000001.1"/>
</dbReference>
<evidence type="ECO:0000313" key="2">
    <source>
        <dbReference type="Proteomes" id="UP000705983"/>
    </source>
</evidence>
<organism evidence="1 2">
    <name type="scientific">Flaviflexus equikiangi</name>
    <dbReference type="NCBI Taxonomy" id="2758573"/>
    <lineage>
        <taxon>Bacteria</taxon>
        <taxon>Bacillati</taxon>
        <taxon>Actinomycetota</taxon>
        <taxon>Actinomycetes</taxon>
        <taxon>Actinomycetales</taxon>
        <taxon>Actinomycetaceae</taxon>
        <taxon>Flaviflexus</taxon>
    </lineage>
</organism>
<reference evidence="2" key="1">
    <citation type="submission" date="2021-02" db="EMBL/GenBank/DDBJ databases">
        <title>Leucobacter sp. CX169.</title>
        <authorList>
            <person name="Cheng Y."/>
        </authorList>
    </citation>
    <scope>NUCLEOTIDE SEQUENCE [LARGE SCALE GENOMIC DNA]</scope>
    <source>
        <strain evidence="2">JY899</strain>
    </source>
</reference>
<comment type="caution">
    <text evidence="1">The sequence shown here is derived from an EMBL/GenBank/DDBJ whole genome shotgun (WGS) entry which is preliminary data.</text>
</comment>
<proteinExistence type="predicted"/>
<protein>
    <recommendedName>
        <fullName evidence="3">DUF4261 domain-containing protein</fullName>
    </recommendedName>
</protein>
<dbReference type="Proteomes" id="UP000705983">
    <property type="component" value="Unassembled WGS sequence"/>
</dbReference>
<dbReference type="EMBL" id="JAFFJS010000001">
    <property type="protein sequence ID" value="MBM9432250.1"/>
    <property type="molecule type" value="Genomic_DNA"/>
</dbReference>
<evidence type="ECO:0000313" key="1">
    <source>
        <dbReference type="EMBL" id="MBM9432250.1"/>
    </source>
</evidence>
<accession>A0ABS2TC84</accession>
<keyword evidence="2" id="KW-1185">Reference proteome</keyword>